<name>A0A9P8PJ70_9ASCO</name>
<evidence type="ECO:0000259" key="5">
    <source>
        <dbReference type="SMART" id="SM00382"/>
    </source>
</evidence>
<feature type="compositionally biased region" description="Polar residues" evidence="4">
    <location>
        <begin position="517"/>
        <end position="526"/>
    </location>
</feature>
<dbReference type="InterPro" id="IPR015415">
    <property type="entry name" value="Spast_Vps4_C"/>
</dbReference>
<feature type="compositionally biased region" description="Low complexity" evidence="4">
    <location>
        <begin position="338"/>
        <end position="350"/>
    </location>
</feature>
<feature type="compositionally biased region" description="Low complexity" evidence="4">
    <location>
        <begin position="128"/>
        <end position="155"/>
    </location>
</feature>
<sequence length="880" mass="98847">MNFIRKKPQISLLDELTSLYSIFATRTISNLELEKNGDYEKALKGWKSIHTQVLFKLDLINKNYPNHDYTEEELSIKEGIEDLTTKCIINMTRVEELYLQNPSNSIKKQNLNNSANSFINYSVPTLRSKSPQSFQSRQQQHQQQQHQLQQQQSSSKMLKTLRSQSNNSKPKPFQHHQSSTSSIPRIAANNVSNSSKPTNWAPSKSLSNFSNSIKSQDKPINYNNEIDIFDQSFEDNKDHLLDFNIKLEKRNESLSHLEAIGKESQISRLRSSPSSKKNEFIKNDELFEDSNDNYFHPLNFEKLQISNKSTNNQHFDVLNSTNKDLFEGFDSINIHPPNNNNNDNDNNNNNKILPSSTSRPPIPETSPLIDLSKTSSQLSTTIPTNKLTALSSSSSSLSSTKPTPVNKKPLTKVTSNTSSKPVTKPISTARIPTKHTPKPLVPKATISKPISKPVIASKDNNDSSSKPRVRRVVKQQEKPPIKKSTSTKPIKTTTTTTTANKTSNSTNKIKQDPLKPSKSSNVSRSQSPDKSDLEVSKDTETINSDSSNDFIDDSELSEKELFAKMEDQIISEVKGIDYQAAKQIFNEIVVRGDEVHWDDIAGLETAKNSLKETVVYPFLRPDLFSGLREPARGMLLFGPPGTGKTMLARAVATESKSTFFSISASSLTSKYLGESEKLVRALFLLARKLSPSIIFVDEIDSILSSRSENGENESSRRIKNEFLIQWSNLTHAAAGNDHGEDLQRVLVLAATNLPWSIDEAARRRFVRRQYIPLPEDETRSSHVQKLMKFQNHSMTDEELSKLVELTDGYSGSDITALAKDAAMGPLRSLGDKLLFTEKSDIRPIELQDFEKSLKYIRPSVSKENLKEFDDWAAKFGSSGV</sequence>
<evidence type="ECO:0000313" key="7">
    <source>
        <dbReference type="Proteomes" id="UP000769528"/>
    </source>
</evidence>
<dbReference type="Pfam" id="PF17862">
    <property type="entry name" value="AAA_lid_3"/>
    <property type="match status" value="1"/>
</dbReference>
<feature type="domain" description="AAA+ ATPase" evidence="5">
    <location>
        <begin position="630"/>
        <end position="775"/>
    </location>
</feature>
<dbReference type="Pfam" id="PF00004">
    <property type="entry name" value="AAA"/>
    <property type="match status" value="1"/>
</dbReference>
<evidence type="ECO:0000256" key="4">
    <source>
        <dbReference type="SAM" id="MobiDB-lite"/>
    </source>
</evidence>
<feature type="compositionally biased region" description="Basic and acidic residues" evidence="4">
    <location>
        <begin position="527"/>
        <end position="540"/>
    </location>
</feature>
<proteinExistence type="inferred from homology"/>
<dbReference type="PROSITE" id="PS00674">
    <property type="entry name" value="AAA"/>
    <property type="match status" value="1"/>
</dbReference>
<dbReference type="InterPro" id="IPR003593">
    <property type="entry name" value="AAA+_ATPase"/>
</dbReference>
<organism evidence="6 7">
    <name type="scientific">Wickerhamomyces mucosus</name>
    <dbReference type="NCBI Taxonomy" id="1378264"/>
    <lineage>
        <taxon>Eukaryota</taxon>
        <taxon>Fungi</taxon>
        <taxon>Dikarya</taxon>
        <taxon>Ascomycota</taxon>
        <taxon>Saccharomycotina</taxon>
        <taxon>Saccharomycetes</taxon>
        <taxon>Phaffomycetales</taxon>
        <taxon>Wickerhamomycetaceae</taxon>
        <taxon>Wickerhamomyces</taxon>
    </lineage>
</organism>
<evidence type="ECO:0000256" key="3">
    <source>
        <dbReference type="ARBA" id="ARBA00022840"/>
    </source>
</evidence>
<dbReference type="InterPro" id="IPR041569">
    <property type="entry name" value="AAA_lid_3"/>
</dbReference>
<dbReference type="GO" id="GO:0005524">
    <property type="term" value="F:ATP binding"/>
    <property type="evidence" value="ECO:0007669"/>
    <property type="project" value="UniProtKB-KW"/>
</dbReference>
<dbReference type="InterPro" id="IPR003960">
    <property type="entry name" value="ATPase_AAA_CS"/>
</dbReference>
<dbReference type="InterPro" id="IPR003959">
    <property type="entry name" value="ATPase_AAA_core"/>
</dbReference>
<dbReference type="FunFam" id="1.10.8.60:FF:000022">
    <property type="entry name" value="Fidgetin like 1"/>
    <property type="match status" value="1"/>
</dbReference>
<keyword evidence="7" id="KW-1185">Reference proteome</keyword>
<reference evidence="6" key="1">
    <citation type="journal article" date="2021" name="Open Biol.">
        <title>Shared evolutionary footprints suggest mitochondrial oxidative damage underlies multiple complex I losses in fungi.</title>
        <authorList>
            <person name="Schikora-Tamarit M.A."/>
            <person name="Marcet-Houben M."/>
            <person name="Nosek J."/>
            <person name="Gabaldon T."/>
        </authorList>
    </citation>
    <scope>NUCLEOTIDE SEQUENCE</scope>
    <source>
        <strain evidence="6">CBS6341</strain>
    </source>
</reference>
<feature type="compositionally biased region" description="Polar residues" evidence="4">
    <location>
        <begin position="372"/>
        <end position="389"/>
    </location>
</feature>
<feature type="compositionally biased region" description="Polar residues" evidence="4">
    <location>
        <begin position="161"/>
        <end position="214"/>
    </location>
</feature>
<feature type="compositionally biased region" description="Low complexity" evidence="4">
    <location>
        <begin position="390"/>
        <end position="399"/>
    </location>
</feature>
<dbReference type="Pfam" id="PF09336">
    <property type="entry name" value="Vps4_C"/>
    <property type="match status" value="1"/>
</dbReference>
<feature type="compositionally biased region" description="Polar residues" evidence="4">
    <location>
        <begin position="412"/>
        <end position="421"/>
    </location>
</feature>
<protein>
    <recommendedName>
        <fullName evidence="5">AAA+ ATPase domain-containing protein</fullName>
    </recommendedName>
</protein>
<dbReference type="FunFam" id="3.40.50.300:FF:000093">
    <property type="entry name" value="Fidgetin-like 1"/>
    <property type="match status" value="1"/>
</dbReference>
<keyword evidence="3" id="KW-0067">ATP-binding</keyword>
<dbReference type="SUPFAM" id="SSF52540">
    <property type="entry name" value="P-loop containing nucleoside triphosphate hydrolases"/>
    <property type="match status" value="1"/>
</dbReference>
<comment type="caution">
    <text evidence="6">The sequence shown here is derived from an EMBL/GenBank/DDBJ whole genome shotgun (WGS) entry which is preliminary data.</text>
</comment>
<reference evidence="6" key="2">
    <citation type="submission" date="2021-01" db="EMBL/GenBank/DDBJ databases">
        <authorList>
            <person name="Schikora-Tamarit M.A."/>
        </authorList>
    </citation>
    <scope>NUCLEOTIDE SEQUENCE</scope>
    <source>
        <strain evidence="6">CBS6341</strain>
    </source>
</reference>
<dbReference type="EMBL" id="JAEUBF010001131">
    <property type="protein sequence ID" value="KAH3672520.1"/>
    <property type="molecule type" value="Genomic_DNA"/>
</dbReference>
<dbReference type="PANTHER" id="PTHR23074:SF17">
    <property type="entry name" value="FIDGETIN-LIKE PROTEIN 1"/>
    <property type="match status" value="1"/>
</dbReference>
<evidence type="ECO:0000256" key="1">
    <source>
        <dbReference type="ARBA" id="ARBA00006914"/>
    </source>
</evidence>
<dbReference type="InterPro" id="IPR027417">
    <property type="entry name" value="P-loop_NTPase"/>
</dbReference>
<dbReference type="SMART" id="SM00382">
    <property type="entry name" value="AAA"/>
    <property type="match status" value="1"/>
</dbReference>
<dbReference type="Gene3D" id="1.10.8.60">
    <property type="match status" value="1"/>
</dbReference>
<feature type="region of interest" description="Disordered" evidence="4">
    <location>
        <begin position="128"/>
        <end position="217"/>
    </location>
</feature>
<dbReference type="OrthoDB" id="10251136at2759"/>
<evidence type="ECO:0000313" key="6">
    <source>
        <dbReference type="EMBL" id="KAH3672520.1"/>
    </source>
</evidence>
<dbReference type="Gene3D" id="3.40.50.300">
    <property type="entry name" value="P-loop containing nucleotide triphosphate hydrolases"/>
    <property type="match status" value="1"/>
</dbReference>
<dbReference type="GO" id="GO:0016887">
    <property type="term" value="F:ATP hydrolysis activity"/>
    <property type="evidence" value="ECO:0007669"/>
    <property type="project" value="InterPro"/>
</dbReference>
<dbReference type="InterPro" id="IPR050304">
    <property type="entry name" value="MT-severing_AAA_ATPase"/>
</dbReference>
<accession>A0A9P8PJ70</accession>
<feature type="compositionally biased region" description="Low complexity" evidence="4">
    <location>
        <begin position="482"/>
        <end position="508"/>
    </location>
</feature>
<dbReference type="AlphaFoldDB" id="A0A9P8PJ70"/>
<dbReference type="PANTHER" id="PTHR23074">
    <property type="entry name" value="AAA DOMAIN-CONTAINING"/>
    <property type="match status" value="1"/>
</dbReference>
<evidence type="ECO:0000256" key="2">
    <source>
        <dbReference type="ARBA" id="ARBA00022741"/>
    </source>
</evidence>
<gene>
    <name evidence="6" type="ORF">WICMUC_004205</name>
</gene>
<dbReference type="Proteomes" id="UP000769528">
    <property type="component" value="Unassembled WGS sequence"/>
</dbReference>
<feature type="region of interest" description="Disordered" evidence="4">
    <location>
        <begin position="329"/>
        <end position="551"/>
    </location>
</feature>
<comment type="similarity">
    <text evidence="1">Belongs to the AAA ATPase family.</text>
</comment>
<dbReference type="CDD" id="cd19509">
    <property type="entry name" value="RecA-like_VPS4-like"/>
    <property type="match status" value="1"/>
</dbReference>
<keyword evidence="2" id="KW-0547">Nucleotide-binding</keyword>